<protein>
    <recommendedName>
        <fullName evidence="6 10">Mannose-6-phosphate isomerase</fullName>
        <ecNumber evidence="5 10">5.3.1.8</ecNumber>
    </recommendedName>
</protein>
<dbReference type="NCBIfam" id="TIGR00218">
    <property type="entry name" value="manA"/>
    <property type="match status" value="1"/>
</dbReference>
<name>A0ABP0CRY1_9PEZI</name>
<evidence type="ECO:0000256" key="10">
    <source>
        <dbReference type="RuleBase" id="RU000611"/>
    </source>
</evidence>
<evidence type="ECO:0000256" key="4">
    <source>
        <dbReference type="ARBA" id="ARBA00010772"/>
    </source>
</evidence>
<evidence type="ECO:0000256" key="9">
    <source>
        <dbReference type="ARBA" id="ARBA00023235"/>
    </source>
</evidence>
<evidence type="ECO:0000259" key="14">
    <source>
        <dbReference type="Pfam" id="PF20511"/>
    </source>
</evidence>
<evidence type="ECO:0000256" key="5">
    <source>
        <dbReference type="ARBA" id="ARBA00011956"/>
    </source>
</evidence>
<keyword evidence="7" id="KW-0479">Metal-binding</keyword>
<dbReference type="InterPro" id="IPR046456">
    <property type="entry name" value="PMI_typeI_C"/>
</dbReference>
<comment type="catalytic activity">
    <reaction evidence="1 10">
        <text>D-mannose 6-phosphate = D-fructose 6-phosphate</text>
        <dbReference type="Rhea" id="RHEA:12356"/>
        <dbReference type="ChEBI" id="CHEBI:58735"/>
        <dbReference type="ChEBI" id="CHEBI:61527"/>
        <dbReference type="EC" id="5.3.1.8"/>
    </reaction>
</comment>
<keyword evidence="8 10" id="KW-0862">Zinc</keyword>
<evidence type="ECO:0000259" key="15">
    <source>
        <dbReference type="Pfam" id="PF20512"/>
    </source>
</evidence>
<dbReference type="Gene3D" id="2.60.120.10">
    <property type="entry name" value="Jelly Rolls"/>
    <property type="match status" value="2"/>
</dbReference>
<comment type="pathway">
    <text evidence="3 12">Nucleotide-sugar biosynthesis; GDP-alpha-D-mannose biosynthesis; alpha-D-mannose 1-phosphate from D-fructose 6-phosphate: step 1/2.</text>
</comment>
<evidence type="ECO:0000259" key="13">
    <source>
        <dbReference type="Pfam" id="PF01238"/>
    </source>
</evidence>
<dbReference type="InterPro" id="IPR001250">
    <property type="entry name" value="Man6P_Isoase-1"/>
</dbReference>
<evidence type="ECO:0000256" key="7">
    <source>
        <dbReference type="ARBA" id="ARBA00022723"/>
    </source>
</evidence>
<keyword evidence="9 10" id="KW-0413">Isomerase</keyword>
<dbReference type="Pfam" id="PF20511">
    <property type="entry name" value="PMI_typeI_cat"/>
    <property type="match status" value="1"/>
</dbReference>
<sequence length="455" mass="49055">MQIPLIRLQCGVNSYDWGKKGEDSVAAQYAAATPAVGFSIQADKPYAELWMGTHPSNPSKDVETGRNLLDLVEDNQALLGSAISAKYNHKLPFLFKVLSVNKALSIQAHPNKKLAGQLHARDPKNYPDDNHKPEMAIAITPFEGLCGFRPLTEIAYFLKNVPALRTLVGEDVAAEFTTTVESASEDMTKNKAVLKKLFSALMSAPQSALETATKALLAEVEAAEAISGAETFAAGGVESSSGTMLSKLIKRLYGEFGVDYGLFNLFFLNYVTLAPGEALFLQADDIHAYISGDIIECMAASDNVVRAGFTPKFKDVPTLTSMLTYSYAPIDEQKMQPVDYPYATLNRAAYSSDSQSTLYDPPIEEFSVVRTTIKGNGGKATLDPLAGPSIVICTGGRGTISVGPKVEQVEEGYVYFVGATAEAVLEAKGLNDGEEFETFLAFCEIEEDKAEANGQ</sequence>
<dbReference type="PIRSF" id="PIRSF001480">
    <property type="entry name" value="Mannose-6-phosphate_isomerase"/>
    <property type="match status" value="1"/>
</dbReference>
<dbReference type="PANTHER" id="PTHR10309">
    <property type="entry name" value="MANNOSE-6-PHOSPHATE ISOMERASE"/>
    <property type="match status" value="1"/>
</dbReference>
<evidence type="ECO:0000313" key="17">
    <source>
        <dbReference type="Proteomes" id="UP001642482"/>
    </source>
</evidence>
<comment type="caution">
    <text evidence="16">The sequence shown here is derived from an EMBL/GenBank/DDBJ whole genome shotgun (WGS) entry which is preliminary data.</text>
</comment>
<reference evidence="16 17" key="1">
    <citation type="submission" date="2024-01" db="EMBL/GenBank/DDBJ databases">
        <authorList>
            <person name="Allen C."/>
            <person name="Tagirdzhanova G."/>
        </authorList>
    </citation>
    <scope>NUCLEOTIDE SEQUENCE [LARGE SCALE GENOMIC DNA]</scope>
</reference>
<dbReference type="InterPro" id="IPR011051">
    <property type="entry name" value="RmlC_Cupin_sf"/>
</dbReference>
<dbReference type="Pfam" id="PF01238">
    <property type="entry name" value="PMI_typeI_C"/>
    <property type="match status" value="1"/>
</dbReference>
<organism evidence="16 17">
    <name type="scientific">Sporothrix eucalyptigena</name>
    <dbReference type="NCBI Taxonomy" id="1812306"/>
    <lineage>
        <taxon>Eukaryota</taxon>
        <taxon>Fungi</taxon>
        <taxon>Dikarya</taxon>
        <taxon>Ascomycota</taxon>
        <taxon>Pezizomycotina</taxon>
        <taxon>Sordariomycetes</taxon>
        <taxon>Sordariomycetidae</taxon>
        <taxon>Ophiostomatales</taxon>
        <taxon>Ophiostomataceae</taxon>
        <taxon>Sporothrix</taxon>
    </lineage>
</organism>
<evidence type="ECO:0000256" key="8">
    <source>
        <dbReference type="ARBA" id="ARBA00022833"/>
    </source>
</evidence>
<accession>A0ABP0CRY1</accession>
<dbReference type="Gene3D" id="1.10.441.10">
    <property type="entry name" value="Phosphomannose Isomerase, domain 2"/>
    <property type="match status" value="1"/>
</dbReference>
<dbReference type="Proteomes" id="UP001642482">
    <property type="component" value="Unassembled WGS sequence"/>
</dbReference>
<keyword evidence="17" id="KW-1185">Reference proteome</keyword>
<dbReference type="Pfam" id="PF20512">
    <property type="entry name" value="PMI_typeI_hel"/>
    <property type="match status" value="1"/>
</dbReference>
<dbReference type="GO" id="GO:0004476">
    <property type="term" value="F:mannose-6-phosphate isomerase activity"/>
    <property type="evidence" value="ECO:0007669"/>
    <property type="project" value="UniProtKB-EC"/>
</dbReference>
<evidence type="ECO:0000256" key="12">
    <source>
        <dbReference type="RuleBase" id="RU004248"/>
    </source>
</evidence>
<comment type="cofactor">
    <cofactor evidence="10">
        <name>Zn(2+)</name>
        <dbReference type="ChEBI" id="CHEBI:29105"/>
    </cofactor>
    <text evidence="10">Binds 1 zinc ion per subunit.</text>
</comment>
<dbReference type="CDD" id="cd07011">
    <property type="entry name" value="cupin_PMI_type_I_N"/>
    <property type="match status" value="1"/>
</dbReference>
<dbReference type="PRINTS" id="PR00714">
    <property type="entry name" value="MAN6PISMRASE"/>
</dbReference>
<dbReference type="PROSITE" id="PS00966">
    <property type="entry name" value="PMI_I_2"/>
    <property type="match status" value="1"/>
</dbReference>
<feature type="domain" description="Phosphomannose isomerase type I helical insertion" evidence="15">
    <location>
        <begin position="167"/>
        <end position="268"/>
    </location>
</feature>
<comment type="similarity">
    <text evidence="4 11">Belongs to the mannose-6-phosphate isomerase type 1 family.</text>
</comment>
<dbReference type="EC" id="5.3.1.8" evidence="5 10"/>
<dbReference type="EMBL" id="CAWUHD010000130">
    <property type="protein sequence ID" value="CAK7234091.1"/>
    <property type="molecule type" value="Genomic_DNA"/>
</dbReference>
<evidence type="ECO:0000256" key="11">
    <source>
        <dbReference type="RuleBase" id="RU004189"/>
    </source>
</evidence>
<dbReference type="InterPro" id="IPR046457">
    <property type="entry name" value="PMI_typeI_cat"/>
</dbReference>
<dbReference type="InterPro" id="IPR016305">
    <property type="entry name" value="Mannose-6-P_Isomerase"/>
</dbReference>
<feature type="domain" description="Phosphomannose isomerase type I C-terminal" evidence="13">
    <location>
        <begin position="356"/>
        <end position="403"/>
    </location>
</feature>
<evidence type="ECO:0000256" key="3">
    <source>
        <dbReference type="ARBA" id="ARBA00004666"/>
    </source>
</evidence>
<gene>
    <name evidence="16" type="primary">PMI1</name>
    <name evidence="16" type="ORF">SEUCBS140593_008821</name>
</gene>
<dbReference type="PROSITE" id="PS00965">
    <property type="entry name" value="PMI_I_1"/>
    <property type="match status" value="1"/>
</dbReference>
<dbReference type="InterPro" id="IPR046458">
    <property type="entry name" value="PMI_typeI_hel"/>
</dbReference>
<feature type="domain" description="Phosphomannose isomerase type I catalytic" evidence="14">
    <location>
        <begin position="5"/>
        <end position="151"/>
    </location>
</feature>
<dbReference type="SUPFAM" id="SSF51182">
    <property type="entry name" value="RmlC-like cupins"/>
    <property type="match status" value="1"/>
</dbReference>
<evidence type="ECO:0000256" key="6">
    <source>
        <dbReference type="ARBA" id="ARBA00018236"/>
    </source>
</evidence>
<proteinExistence type="inferred from homology"/>
<comment type="function">
    <text evidence="2">Involved in the synthesis of the GDP-mannose and dolichol-phosphate-mannose required for a number of critical mannosyl transfer reactions.</text>
</comment>
<evidence type="ECO:0000256" key="1">
    <source>
        <dbReference type="ARBA" id="ARBA00000757"/>
    </source>
</evidence>
<dbReference type="PANTHER" id="PTHR10309:SF0">
    <property type="entry name" value="MANNOSE-6-PHOSPHATE ISOMERASE"/>
    <property type="match status" value="1"/>
</dbReference>
<dbReference type="InterPro" id="IPR014710">
    <property type="entry name" value="RmlC-like_jellyroll"/>
</dbReference>
<evidence type="ECO:0000313" key="16">
    <source>
        <dbReference type="EMBL" id="CAK7234091.1"/>
    </source>
</evidence>
<dbReference type="InterPro" id="IPR018050">
    <property type="entry name" value="Pmannose_isomerase-type1_CS"/>
</dbReference>
<evidence type="ECO:0000256" key="2">
    <source>
        <dbReference type="ARBA" id="ARBA00002564"/>
    </source>
</evidence>